<gene>
    <name evidence="2" type="ORF">TD3509T_1234</name>
</gene>
<dbReference type="Proteomes" id="UP001497514">
    <property type="component" value="Chromosome"/>
</dbReference>
<feature type="transmembrane region" description="Helical" evidence="1">
    <location>
        <begin position="12"/>
        <end position="30"/>
    </location>
</feature>
<sequence>MTVYLIFKHALYIKNFITIFFIAILLLFSCDLKKENIKDLDVINDVFSDLFINDYSFEGFRDYKQRIYTEDELEKIGFDSLYVEYKKNRKIKKTLNVFINETLTSVNNKTLELVLNIDDYDLKSKEEINFNPTQEIKLSKNISFSSYDSATVARYVFSRVYINKRKNKAFFVLKFDCLDGCYSEHIIYLSRKDNKWSFDRDQTLLAV</sequence>
<organism evidence="2 3">
    <name type="scientific">Tenacibaculum dicentrarchi</name>
    <dbReference type="NCBI Taxonomy" id="669041"/>
    <lineage>
        <taxon>Bacteria</taxon>
        <taxon>Pseudomonadati</taxon>
        <taxon>Bacteroidota</taxon>
        <taxon>Flavobacteriia</taxon>
        <taxon>Flavobacteriales</taxon>
        <taxon>Flavobacteriaceae</taxon>
        <taxon>Tenacibaculum</taxon>
    </lineage>
</organism>
<evidence type="ECO:0000313" key="2">
    <source>
        <dbReference type="EMBL" id="CAL2081747.1"/>
    </source>
</evidence>
<evidence type="ECO:0000313" key="3">
    <source>
        <dbReference type="Proteomes" id="UP001497514"/>
    </source>
</evidence>
<dbReference type="EMBL" id="OZ038524">
    <property type="protein sequence ID" value="CAL2081747.1"/>
    <property type="molecule type" value="Genomic_DNA"/>
</dbReference>
<keyword evidence="3" id="KW-1185">Reference proteome</keyword>
<dbReference type="RefSeq" id="WP_101901608.1">
    <property type="nucleotide sequence ID" value="NZ_OZ038524.1"/>
</dbReference>
<reference evidence="2 3" key="1">
    <citation type="submission" date="2024-05" db="EMBL/GenBank/DDBJ databases">
        <authorList>
            <person name="Duchaud E."/>
        </authorList>
    </citation>
    <scope>NUCLEOTIDE SEQUENCE [LARGE SCALE GENOMIC DNA]</scope>
    <source>
        <strain evidence="2">Ena-SAMPLE-TAB-13-05-2024-13:56:06:370-140309</strain>
    </source>
</reference>
<keyword evidence="1" id="KW-1133">Transmembrane helix</keyword>
<evidence type="ECO:0008006" key="4">
    <source>
        <dbReference type="Google" id="ProtNLM"/>
    </source>
</evidence>
<proteinExistence type="predicted"/>
<evidence type="ECO:0000256" key="1">
    <source>
        <dbReference type="SAM" id="Phobius"/>
    </source>
</evidence>
<keyword evidence="1" id="KW-0812">Transmembrane</keyword>
<protein>
    <recommendedName>
        <fullName evidence="4">Lipoprotein</fullName>
    </recommendedName>
</protein>
<keyword evidence="1" id="KW-0472">Membrane</keyword>
<name>A0ABP1EJ51_9FLAO</name>
<accession>A0ABP1EJ51</accession>